<protein>
    <submittedName>
        <fullName evidence="1">Uncharacterized protein</fullName>
    </submittedName>
</protein>
<organism evidence="1 2">
    <name type="scientific">Eumeta variegata</name>
    <name type="common">Bagworm moth</name>
    <name type="synonym">Eumeta japonica</name>
    <dbReference type="NCBI Taxonomy" id="151549"/>
    <lineage>
        <taxon>Eukaryota</taxon>
        <taxon>Metazoa</taxon>
        <taxon>Ecdysozoa</taxon>
        <taxon>Arthropoda</taxon>
        <taxon>Hexapoda</taxon>
        <taxon>Insecta</taxon>
        <taxon>Pterygota</taxon>
        <taxon>Neoptera</taxon>
        <taxon>Endopterygota</taxon>
        <taxon>Lepidoptera</taxon>
        <taxon>Glossata</taxon>
        <taxon>Ditrysia</taxon>
        <taxon>Tineoidea</taxon>
        <taxon>Psychidae</taxon>
        <taxon>Oiketicinae</taxon>
        <taxon>Eumeta</taxon>
    </lineage>
</organism>
<gene>
    <name evidence="1" type="ORF">EVAR_100481_1</name>
</gene>
<evidence type="ECO:0000313" key="1">
    <source>
        <dbReference type="EMBL" id="GBP95922.1"/>
    </source>
</evidence>
<accession>A0A4C2A7X9</accession>
<keyword evidence="2" id="KW-1185">Reference proteome</keyword>
<sequence length="99" mass="11236">MIDDGKKKDVNLKKKKKRSRVRIPIKTSAVIRNNRAEINVPMARARECVRGAAGRVVRRERTDSGGLFITSAKEYNGRRIDYCFIDGASMKRVSVSRIV</sequence>
<name>A0A4C2A7X9_EUMVA</name>
<dbReference type="Proteomes" id="UP000299102">
    <property type="component" value="Unassembled WGS sequence"/>
</dbReference>
<dbReference type="EMBL" id="BGZK01002701">
    <property type="protein sequence ID" value="GBP95922.1"/>
    <property type="molecule type" value="Genomic_DNA"/>
</dbReference>
<comment type="caution">
    <text evidence="1">The sequence shown here is derived from an EMBL/GenBank/DDBJ whole genome shotgun (WGS) entry which is preliminary data.</text>
</comment>
<reference evidence="1 2" key="1">
    <citation type="journal article" date="2019" name="Commun. Biol.">
        <title>The bagworm genome reveals a unique fibroin gene that provides high tensile strength.</title>
        <authorList>
            <person name="Kono N."/>
            <person name="Nakamura H."/>
            <person name="Ohtoshi R."/>
            <person name="Tomita M."/>
            <person name="Numata K."/>
            <person name="Arakawa K."/>
        </authorList>
    </citation>
    <scope>NUCLEOTIDE SEQUENCE [LARGE SCALE GENOMIC DNA]</scope>
</reference>
<proteinExistence type="predicted"/>
<dbReference type="AlphaFoldDB" id="A0A4C2A7X9"/>
<evidence type="ECO:0000313" key="2">
    <source>
        <dbReference type="Proteomes" id="UP000299102"/>
    </source>
</evidence>